<sequence length="59" mass="6818">MEERVKGKVLSLAYGLQRSLFLPCFFSYFQLKVDYKKWGVLCESTNNQDYDVAIPYASG</sequence>
<evidence type="ECO:0000313" key="2">
    <source>
        <dbReference type="Proteomes" id="UP001365619"/>
    </source>
</evidence>
<accession>A0ABU8HWA4</accession>
<name>A0ABU8HWA4_9BACI</name>
<protein>
    <submittedName>
        <fullName evidence="1">Uncharacterized protein</fullName>
    </submittedName>
</protein>
<dbReference type="Proteomes" id="UP001365619">
    <property type="component" value="Unassembled WGS sequence"/>
</dbReference>
<comment type="caution">
    <text evidence="1">The sequence shown here is derived from an EMBL/GenBank/DDBJ whole genome shotgun (WGS) entry which is preliminary data.</text>
</comment>
<organism evidence="1 2">
    <name type="scientific">Bacillus luti</name>
    <dbReference type="NCBI Taxonomy" id="2026191"/>
    <lineage>
        <taxon>Bacteria</taxon>
        <taxon>Bacillati</taxon>
        <taxon>Bacillota</taxon>
        <taxon>Bacilli</taxon>
        <taxon>Bacillales</taxon>
        <taxon>Bacillaceae</taxon>
        <taxon>Bacillus</taxon>
        <taxon>Bacillus cereus group</taxon>
    </lineage>
</organism>
<reference evidence="1 2" key="1">
    <citation type="submission" date="2024-03" db="EMBL/GenBank/DDBJ databases">
        <title>A Rare Waterborne Outbreak of Bacillus cereus in China: Epidemiologic Survey, Genomic Insights and Virulence Characteristics.</title>
        <authorList>
            <person name="Wang S."/>
        </authorList>
    </citation>
    <scope>NUCLEOTIDE SEQUENCE [LARGE SCALE GENOMIC DNA]</scope>
    <source>
        <strain evidence="1 2">BC008</strain>
    </source>
</reference>
<proteinExistence type="predicted"/>
<dbReference type="EMBL" id="JBBAGW010000006">
    <property type="protein sequence ID" value="MEI5930848.1"/>
    <property type="molecule type" value="Genomic_DNA"/>
</dbReference>
<keyword evidence="2" id="KW-1185">Reference proteome</keyword>
<evidence type="ECO:0000313" key="1">
    <source>
        <dbReference type="EMBL" id="MEI5930848.1"/>
    </source>
</evidence>
<gene>
    <name evidence="1" type="ORF">WBS43_19225</name>
</gene>